<proteinExistence type="predicted"/>
<dbReference type="AlphaFoldDB" id="A0A0G4HGT3"/>
<feature type="compositionally biased region" description="Basic and acidic residues" evidence="1">
    <location>
        <begin position="563"/>
        <end position="581"/>
    </location>
</feature>
<name>A0A0G4HGT3_9ALVE</name>
<reference evidence="2" key="1">
    <citation type="submission" date="2014-11" db="EMBL/GenBank/DDBJ databases">
        <authorList>
            <person name="Otto D Thomas"/>
            <person name="Naeem Raeece"/>
        </authorList>
    </citation>
    <scope>NUCLEOTIDE SEQUENCE</scope>
</reference>
<feature type="compositionally biased region" description="Basic and acidic residues" evidence="1">
    <location>
        <begin position="606"/>
        <end position="615"/>
    </location>
</feature>
<protein>
    <submittedName>
        <fullName evidence="2">Uncharacterized protein</fullName>
    </submittedName>
</protein>
<dbReference type="VEuPathDB" id="CryptoDB:Cvel_27353"/>
<gene>
    <name evidence="2" type="ORF">Cvel_27353</name>
</gene>
<sequence>MCFCCIASAIRNQHSVLKNARMEREKNQMSLGPQVLATGEVIVPYDSFTGEFCSRISSHVVEDRLGEGRGRFGPNMQNLSRMARPHAENKVRLEDEIVKFTTSCGFMCCPCCNMTKLQTFPTQIQQVDEQFYQQIETELYSINKFEKEQTQGASPLVYQLAKWDPKKSWPHPPPIPVRRSVDMGKMRNRRWSLGLGHLLSSVFMDRGIHILPHDISLRLLPSQQAASAGGVLIVFSCFVDLAEEDPRRAEGAARVVIEARSALAELSAVTGEEVVLAVLGRDREETDWDGRLAFVGASLGRVRDQPRAKVQLRVELSAGQRDAILTDEKFIEMCRTRVSKILHVAHHKHALRQLSGRSASSSSNAPPPASLWRPVSVTSSDSGVEGQSVTLSVRIAFTREGGVVSADAEMCSVKSLMFTLVDLPRWREIPFNLVDLGGEVKVPVEPSRSIPCCEELDDGVVDDFWGCWGYRGTLEGESDEQKKHEIKQYPESVEVLLCNQRGGPRETLQRALNEVLERRKKVPLKKASQDANRRKKRKMQKQMQNEVNELNFKIKEEEDETGTDDRTEQIAPEPARDSLREKKEHLQADDLIAGLKFELQESHRDPHPVCKKEEQTAGSCPSLCPDRPGPDFAPLPPLLPPMHPDEEPRGSTQPPPNASTFGVKHEEGEGELSVGLLKSSPQIGRSRNEGAATKENGGSTYWSESWREVKRAWNRARQYGSYKLPATCPLRELKIVPQVGKWHGRFFSLVYARAVSNAEIGVFAAAVERNIKHFPGEDELRSIVDQFDTSEIAQATQAPASHFPTFLTATDLDKFLMSVD</sequence>
<feature type="region of interest" description="Disordered" evidence="1">
    <location>
        <begin position="353"/>
        <end position="377"/>
    </location>
</feature>
<feature type="region of interest" description="Disordered" evidence="1">
    <location>
        <begin position="606"/>
        <end position="699"/>
    </location>
</feature>
<feature type="compositionally biased region" description="Low complexity" evidence="1">
    <location>
        <begin position="671"/>
        <end position="680"/>
    </location>
</feature>
<evidence type="ECO:0000256" key="1">
    <source>
        <dbReference type="SAM" id="MobiDB-lite"/>
    </source>
</evidence>
<organism evidence="2">
    <name type="scientific">Chromera velia CCMP2878</name>
    <dbReference type="NCBI Taxonomy" id="1169474"/>
    <lineage>
        <taxon>Eukaryota</taxon>
        <taxon>Sar</taxon>
        <taxon>Alveolata</taxon>
        <taxon>Colpodellida</taxon>
        <taxon>Chromeraceae</taxon>
        <taxon>Chromera</taxon>
    </lineage>
</organism>
<feature type="compositionally biased region" description="Pro residues" evidence="1">
    <location>
        <begin position="631"/>
        <end position="642"/>
    </location>
</feature>
<dbReference type="EMBL" id="CDMZ01002627">
    <property type="protein sequence ID" value="CEM43165.1"/>
    <property type="molecule type" value="Genomic_DNA"/>
</dbReference>
<evidence type="ECO:0000313" key="2">
    <source>
        <dbReference type="EMBL" id="CEM43165.1"/>
    </source>
</evidence>
<accession>A0A0G4HGT3</accession>
<feature type="region of interest" description="Disordered" evidence="1">
    <location>
        <begin position="519"/>
        <end position="581"/>
    </location>
</feature>